<evidence type="ECO:0000313" key="3">
    <source>
        <dbReference type="Proteomes" id="UP000886523"/>
    </source>
</evidence>
<proteinExistence type="predicted"/>
<feature type="region of interest" description="Disordered" evidence="1">
    <location>
        <begin position="81"/>
        <end position="136"/>
    </location>
</feature>
<dbReference type="OrthoDB" id="3215163at2759"/>
<dbReference type="EMBL" id="MU128929">
    <property type="protein sequence ID" value="KAF9517794.1"/>
    <property type="molecule type" value="Genomic_DNA"/>
</dbReference>
<dbReference type="AlphaFoldDB" id="A0A9P6E095"/>
<feature type="compositionally biased region" description="Basic and acidic residues" evidence="1">
    <location>
        <begin position="29"/>
        <end position="38"/>
    </location>
</feature>
<evidence type="ECO:0000313" key="2">
    <source>
        <dbReference type="EMBL" id="KAF9517794.1"/>
    </source>
</evidence>
<feature type="region of interest" description="Disordered" evidence="1">
    <location>
        <begin position="172"/>
        <end position="200"/>
    </location>
</feature>
<feature type="compositionally biased region" description="Low complexity" evidence="1">
    <location>
        <begin position="51"/>
        <end position="67"/>
    </location>
</feature>
<comment type="caution">
    <text evidence="2">The sequence shown here is derived from an EMBL/GenBank/DDBJ whole genome shotgun (WGS) entry which is preliminary data.</text>
</comment>
<feature type="region of interest" description="Disordered" evidence="1">
    <location>
        <begin position="29"/>
        <end position="67"/>
    </location>
</feature>
<protein>
    <submittedName>
        <fullName evidence="2">Uncharacterized protein</fullName>
    </submittedName>
</protein>
<evidence type="ECO:0000256" key="1">
    <source>
        <dbReference type="SAM" id="MobiDB-lite"/>
    </source>
</evidence>
<name>A0A9P6E095_9AGAM</name>
<organism evidence="2 3">
    <name type="scientific">Hydnum rufescens UP504</name>
    <dbReference type="NCBI Taxonomy" id="1448309"/>
    <lineage>
        <taxon>Eukaryota</taxon>
        <taxon>Fungi</taxon>
        <taxon>Dikarya</taxon>
        <taxon>Basidiomycota</taxon>
        <taxon>Agaricomycotina</taxon>
        <taxon>Agaricomycetes</taxon>
        <taxon>Cantharellales</taxon>
        <taxon>Hydnaceae</taxon>
        <taxon>Hydnum</taxon>
    </lineage>
</organism>
<accession>A0A9P6E095</accession>
<reference evidence="2" key="1">
    <citation type="journal article" date="2020" name="Nat. Commun.">
        <title>Large-scale genome sequencing of mycorrhizal fungi provides insights into the early evolution of symbiotic traits.</title>
        <authorList>
            <person name="Miyauchi S."/>
            <person name="Kiss E."/>
            <person name="Kuo A."/>
            <person name="Drula E."/>
            <person name="Kohler A."/>
            <person name="Sanchez-Garcia M."/>
            <person name="Morin E."/>
            <person name="Andreopoulos B."/>
            <person name="Barry K.W."/>
            <person name="Bonito G."/>
            <person name="Buee M."/>
            <person name="Carver A."/>
            <person name="Chen C."/>
            <person name="Cichocki N."/>
            <person name="Clum A."/>
            <person name="Culley D."/>
            <person name="Crous P.W."/>
            <person name="Fauchery L."/>
            <person name="Girlanda M."/>
            <person name="Hayes R.D."/>
            <person name="Keri Z."/>
            <person name="LaButti K."/>
            <person name="Lipzen A."/>
            <person name="Lombard V."/>
            <person name="Magnuson J."/>
            <person name="Maillard F."/>
            <person name="Murat C."/>
            <person name="Nolan M."/>
            <person name="Ohm R.A."/>
            <person name="Pangilinan J."/>
            <person name="Pereira M.F."/>
            <person name="Perotto S."/>
            <person name="Peter M."/>
            <person name="Pfister S."/>
            <person name="Riley R."/>
            <person name="Sitrit Y."/>
            <person name="Stielow J.B."/>
            <person name="Szollosi G."/>
            <person name="Zifcakova L."/>
            <person name="Stursova M."/>
            <person name="Spatafora J.W."/>
            <person name="Tedersoo L."/>
            <person name="Vaario L.M."/>
            <person name="Yamada A."/>
            <person name="Yan M."/>
            <person name="Wang P."/>
            <person name="Xu J."/>
            <person name="Bruns T."/>
            <person name="Baldrian P."/>
            <person name="Vilgalys R."/>
            <person name="Dunand C."/>
            <person name="Henrissat B."/>
            <person name="Grigoriev I.V."/>
            <person name="Hibbett D."/>
            <person name="Nagy L.G."/>
            <person name="Martin F.M."/>
        </authorList>
    </citation>
    <scope>NUCLEOTIDE SEQUENCE</scope>
    <source>
        <strain evidence="2">UP504</strain>
    </source>
</reference>
<dbReference type="Proteomes" id="UP000886523">
    <property type="component" value="Unassembled WGS sequence"/>
</dbReference>
<gene>
    <name evidence="2" type="ORF">BS47DRAFT_1389511</name>
</gene>
<sequence length="280" mass="30912">MPKRLRESDGLSKLPDTLKRDAKEFARFIDSNSRDARRSQQSITPVKQKGTLLQPSPSTLLPSKKPLQPIPDAFAFLPISSHPAGAFESPKTRSTPRMPPSHPHRKPGSSTDPKVTPKRVLPVPPPPTSTPGWRDNVLTSSRTLVTPSTTRVVERLEFGSFHASGSCATDLGEFHPQADGADGETARGLEIGSPKDWREPGRSGFIRNGLAERASSLIETSEIRFALWHAETLRSGTTAPLPLTNKPKPFAVPHLPRSQTIEVHGRSSRRAFPHRQYYYE</sequence>
<keyword evidence="3" id="KW-1185">Reference proteome</keyword>